<gene>
    <name evidence="2" type="ORF">CR513_10994</name>
</gene>
<dbReference type="PANTHER" id="PTHR32108:SF9">
    <property type="entry name" value="REVERSE TRANSCRIPTASE RNASE H-LIKE DOMAIN-CONTAINING PROTEIN"/>
    <property type="match status" value="1"/>
</dbReference>
<feature type="non-terminal residue" evidence="2">
    <location>
        <position position="1"/>
    </location>
</feature>
<name>A0A371HQZ4_MUCPR</name>
<reference evidence="2" key="1">
    <citation type="submission" date="2018-05" db="EMBL/GenBank/DDBJ databases">
        <title>Draft genome of Mucuna pruriens seed.</title>
        <authorList>
            <person name="Nnadi N.E."/>
            <person name="Vos R."/>
            <person name="Hasami M.H."/>
            <person name="Devisetty U.K."/>
            <person name="Aguiy J.C."/>
        </authorList>
    </citation>
    <scope>NUCLEOTIDE SEQUENCE [LARGE SCALE GENOMIC DNA]</scope>
    <source>
        <strain evidence="2">JCA_2017</strain>
    </source>
</reference>
<evidence type="ECO:0000313" key="3">
    <source>
        <dbReference type="Proteomes" id="UP000257109"/>
    </source>
</evidence>
<sequence length="335" mass="37578">ATNSTRLVQQSARRPPRMLTPIPMTYIELLPQLLEQKLMEPRSYDPNARCDYHGGAKGHATKRCWSLKHKVQDLLEGGLLGFEDQGLNVQGNPLPAHKNVAINTISHNSGKRAKKASKRQGSATKRMVNPFGQVRTHNWLNKADAVSVMYIEGNGNPHSRPLIIPYNSSSQSRVSFIVRVLTRPIYSNNTVPWRYWARDAVSPPAAGEDATPMITNIAKTGGVIKSERVFASDGLRNKSPMPARKDKDVEIPKKVVTEEEAQEFLKMIRHSEYEMLDQLHKTPAPISLFSLLINSEGHQELLLKVLNDAHVPQDITPENSGHHQQYHHKLSPVIL</sequence>
<accession>A0A371HQZ4</accession>
<protein>
    <submittedName>
        <fullName evidence="2">Uncharacterized protein</fullName>
    </submittedName>
</protein>
<dbReference type="EMBL" id="QJKJ01001926">
    <property type="protein sequence ID" value="RDY05209.1"/>
    <property type="molecule type" value="Genomic_DNA"/>
</dbReference>
<organism evidence="2 3">
    <name type="scientific">Mucuna pruriens</name>
    <name type="common">Velvet bean</name>
    <name type="synonym">Dolichos pruriens</name>
    <dbReference type="NCBI Taxonomy" id="157652"/>
    <lineage>
        <taxon>Eukaryota</taxon>
        <taxon>Viridiplantae</taxon>
        <taxon>Streptophyta</taxon>
        <taxon>Embryophyta</taxon>
        <taxon>Tracheophyta</taxon>
        <taxon>Spermatophyta</taxon>
        <taxon>Magnoliopsida</taxon>
        <taxon>eudicotyledons</taxon>
        <taxon>Gunneridae</taxon>
        <taxon>Pentapetalae</taxon>
        <taxon>rosids</taxon>
        <taxon>fabids</taxon>
        <taxon>Fabales</taxon>
        <taxon>Fabaceae</taxon>
        <taxon>Papilionoideae</taxon>
        <taxon>50 kb inversion clade</taxon>
        <taxon>NPAAA clade</taxon>
        <taxon>indigoferoid/millettioid clade</taxon>
        <taxon>Phaseoleae</taxon>
        <taxon>Mucuna</taxon>
    </lineage>
</organism>
<dbReference type="OrthoDB" id="1430331at2759"/>
<dbReference type="AlphaFoldDB" id="A0A371HQZ4"/>
<feature type="compositionally biased region" description="Basic residues" evidence="1">
    <location>
        <begin position="324"/>
        <end position="335"/>
    </location>
</feature>
<proteinExistence type="predicted"/>
<evidence type="ECO:0000313" key="2">
    <source>
        <dbReference type="EMBL" id="RDY05209.1"/>
    </source>
</evidence>
<feature type="region of interest" description="Disordered" evidence="1">
    <location>
        <begin position="316"/>
        <end position="335"/>
    </location>
</feature>
<dbReference type="PANTHER" id="PTHR32108">
    <property type="entry name" value="DNA-DIRECTED RNA POLYMERASE SUBUNIT ALPHA"/>
    <property type="match status" value="1"/>
</dbReference>
<keyword evidence="3" id="KW-1185">Reference proteome</keyword>
<dbReference type="Proteomes" id="UP000257109">
    <property type="component" value="Unassembled WGS sequence"/>
</dbReference>
<evidence type="ECO:0000256" key="1">
    <source>
        <dbReference type="SAM" id="MobiDB-lite"/>
    </source>
</evidence>
<comment type="caution">
    <text evidence="2">The sequence shown here is derived from an EMBL/GenBank/DDBJ whole genome shotgun (WGS) entry which is preliminary data.</text>
</comment>